<dbReference type="Proteomes" id="UP000245938">
    <property type="component" value="Unassembled WGS sequence"/>
</dbReference>
<reference evidence="5 6" key="1">
    <citation type="submission" date="2018-05" db="EMBL/GenBank/DDBJ databases">
        <title>Kurthia sibirica genome sequence.</title>
        <authorList>
            <person name="Maclea K.S."/>
            <person name="Goen A.E."/>
        </authorList>
    </citation>
    <scope>NUCLEOTIDE SEQUENCE [LARGE SCALE GENOMIC DNA]</scope>
    <source>
        <strain evidence="5 6">ATCC 49154</strain>
    </source>
</reference>
<dbReference type="GO" id="GO:0003676">
    <property type="term" value="F:nucleic acid binding"/>
    <property type="evidence" value="ECO:0007669"/>
    <property type="project" value="UniProtKB-ARBA"/>
</dbReference>
<dbReference type="InterPro" id="IPR003439">
    <property type="entry name" value="ABC_transporter-like_ATP-bd"/>
</dbReference>
<dbReference type="InterPro" id="IPR027417">
    <property type="entry name" value="P-loop_NTPase"/>
</dbReference>
<evidence type="ECO:0000313" key="5">
    <source>
        <dbReference type="EMBL" id="PWI25563.1"/>
    </source>
</evidence>
<keyword evidence="2" id="KW-0547">Nucleotide-binding</keyword>
<dbReference type="InterPro" id="IPR032781">
    <property type="entry name" value="ABC_tran_Xtn"/>
</dbReference>
<dbReference type="RefSeq" id="WP_109305922.1">
    <property type="nucleotide sequence ID" value="NZ_BJUF01000017.1"/>
</dbReference>
<dbReference type="GO" id="GO:0016887">
    <property type="term" value="F:ATP hydrolysis activity"/>
    <property type="evidence" value="ECO:0007669"/>
    <property type="project" value="InterPro"/>
</dbReference>
<evidence type="ECO:0000256" key="1">
    <source>
        <dbReference type="ARBA" id="ARBA00022737"/>
    </source>
</evidence>
<dbReference type="SUPFAM" id="SSF52540">
    <property type="entry name" value="P-loop containing nucleoside triphosphate hydrolases"/>
    <property type="match status" value="2"/>
</dbReference>
<dbReference type="AlphaFoldDB" id="A0A2U3ALX9"/>
<sequence length="552" mass="62892">MLLQLNDITKTFTNDTVLSGVSMKIEEGERVAIVGVNGAGKSTLLKIIAKDLEFDSGEIHMKKGTKMGYLRQNSGLRIEETIWSEMKSVFEPLLKIEQQLRELEEQMGDVSLMEDAEQYEQVMARYAEKSEYFVQEGGYEIDTKIRGILQGMGFEDMSTNTVIKDLSGGQKTRLALAKILLQEPNLLMLDEPTNHLDFKTLAWLETYLKSYTGTIVVVSHDRYFLDSLVTIIYDVERTTATRYVGNYSSFVEQKETNRELQTKKYEMQQEQLKQMEDYVVRNIASASSSKSAKNKRKQIERMELIDEPLKDLKRSRMVFSAKKPSHRHVLTVKQVDLLVMKDGIKVPIVENINFELERGDRIGLIGDNGVGKSTLLKTLVNRRALENGMITWGEGVTIGYYDQEQLTLHPEKTIFNEVWDDFPTVEEAKIRAVLGSFLFLEDDIHKEVSALSGGEKARVALAKLMLLEANMMVIDEPTNHLDLFSKDILETAFDAFDGTLLFISHDRYFVNKLANKIYDLTAEGIKGYYGNYDDYVDKKAENQQLALQSSTS</sequence>
<dbReference type="CDD" id="cd03221">
    <property type="entry name" value="ABCF_EF-3"/>
    <property type="match status" value="2"/>
</dbReference>
<evidence type="ECO:0000259" key="4">
    <source>
        <dbReference type="PROSITE" id="PS50893"/>
    </source>
</evidence>
<evidence type="ECO:0000256" key="2">
    <source>
        <dbReference type="ARBA" id="ARBA00022741"/>
    </source>
</evidence>
<dbReference type="FunFam" id="3.40.50.300:FF:000011">
    <property type="entry name" value="Putative ABC transporter ATP-binding component"/>
    <property type="match status" value="1"/>
</dbReference>
<dbReference type="PANTHER" id="PTHR42855">
    <property type="entry name" value="ABC TRANSPORTER ATP-BINDING SUBUNIT"/>
    <property type="match status" value="1"/>
</dbReference>
<dbReference type="InterPro" id="IPR017871">
    <property type="entry name" value="ABC_transporter-like_CS"/>
</dbReference>
<comment type="caution">
    <text evidence="5">The sequence shown here is derived from an EMBL/GenBank/DDBJ whole genome shotgun (WGS) entry which is preliminary data.</text>
</comment>
<accession>A0A2U3ALX9</accession>
<name>A0A2U3ALX9_9BACL</name>
<dbReference type="OrthoDB" id="9762369at2"/>
<keyword evidence="1" id="KW-0677">Repeat</keyword>
<protein>
    <submittedName>
        <fullName evidence="5">Multidrug ABC transporter ATP-binding protein</fullName>
    </submittedName>
</protein>
<dbReference type="InterPro" id="IPR003593">
    <property type="entry name" value="AAA+_ATPase"/>
</dbReference>
<feature type="domain" description="ABC transporter" evidence="4">
    <location>
        <begin position="3"/>
        <end position="273"/>
    </location>
</feature>
<dbReference type="EMBL" id="QFVR01000008">
    <property type="protein sequence ID" value="PWI25563.1"/>
    <property type="molecule type" value="Genomic_DNA"/>
</dbReference>
<organism evidence="5 6">
    <name type="scientific">Kurthia sibirica</name>
    <dbReference type="NCBI Taxonomy" id="202750"/>
    <lineage>
        <taxon>Bacteria</taxon>
        <taxon>Bacillati</taxon>
        <taxon>Bacillota</taxon>
        <taxon>Bacilli</taxon>
        <taxon>Bacillales</taxon>
        <taxon>Caryophanaceae</taxon>
        <taxon>Kurthia</taxon>
    </lineage>
</organism>
<dbReference type="Gene3D" id="3.40.50.300">
    <property type="entry name" value="P-loop containing nucleotide triphosphate hydrolases"/>
    <property type="match status" value="2"/>
</dbReference>
<dbReference type="Pfam" id="PF00005">
    <property type="entry name" value="ABC_tran"/>
    <property type="match status" value="2"/>
</dbReference>
<dbReference type="SMART" id="SM00382">
    <property type="entry name" value="AAA"/>
    <property type="match status" value="2"/>
</dbReference>
<keyword evidence="6" id="KW-1185">Reference proteome</keyword>
<dbReference type="InterPro" id="IPR051309">
    <property type="entry name" value="ABCF_ATPase"/>
</dbReference>
<evidence type="ECO:0000313" key="6">
    <source>
        <dbReference type="Proteomes" id="UP000245938"/>
    </source>
</evidence>
<dbReference type="GO" id="GO:0005524">
    <property type="term" value="F:ATP binding"/>
    <property type="evidence" value="ECO:0007669"/>
    <property type="project" value="UniProtKB-KW"/>
</dbReference>
<gene>
    <name evidence="5" type="ORF">DEX24_08125</name>
</gene>
<proteinExistence type="predicted"/>
<dbReference type="Pfam" id="PF12848">
    <property type="entry name" value="ABC_tran_Xtn"/>
    <property type="match status" value="1"/>
</dbReference>
<evidence type="ECO:0000256" key="3">
    <source>
        <dbReference type="ARBA" id="ARBA00022840"/>
    </source>
</evidence>
<dbReference type="PROSITE" id="PS50893">
    <property type="entry name" value="ABC_TRANSPORTER_2"/>
    <property type="match status" value="2"/>
</dbReference>
<dbReference type="PROSITE" id="PS00211">
    <property type="entry name" value="ABC_TRANSPORTER_1"/>
    <property type="match status" value="2"/>
</dbReference>
<dbReference type="FunFam" id="3.40.50.300:FF:000309">
    <property type="entry name" value="ABC transporter ATP-binding protein"/>
    <property type="match status" value="1"/>
</dbReference>
<dbReference type="PANTHER" id="PTHR42855:SF2">
    <property type="entry name" value="DRUG RESISTANCE ABC TRANSPORTER,ATP-BINDING PROTEIN"/>
    <property type="match status" value="1"/>
</dbReference>
<feature type="domain" description="ABC transporter" evidence="4">
    <location>
        <begin position="332"/>
        <end position="548"/>
    </location>
</feature>
<keyword evidence="3 5" id="KW-0067">ATP-binding</keyword>